<dbReference type="PANTHER" id="PTHR24291:SF106">
    <property type="entry name" value="CYTOCHROME P450 4G1-RELATED"/>
    <property type="match status" value="1"/>
</dbReference>
<dbReference type="Gene3D" id="1.10.630.10">
    <property type="entry name" value="Cytochrome P450"/>
    <property type="match status" value="1"/>
</dbReference>
<dbReference type="GO" id="GO:0004497">
    <property type="term" value="F:monooxygenase activity"/>
    <property type="evidence" value="ECO:0007669"/>
    <property type="project" value="UniProtKB-KW"/>
</dbReference>
<dbReference type="InterPro" id="IPR036396">
    <property type="entry name" value="Cyt_P450_sf"/>
</dbReference>
<evidence type="ECO:0000256" key="5">
    <source>
        <dbReference type="ARBA" id="ARBA00023002"/>
    </source>
</evidence>
<dbReference type="GO" id="GO:0005506">
    <property type="term" value="F:iron ion binding"/>
    <property type="evidence" value="ECO:0007669"/>
    <property type="project" value="InterPro"/>
</dbReference>
<keyword evidence="3 8" id="KW-0349">Heme</keyword>
<protein>
    <recommendedName>
        <fullName evidence="13">Cytochrome P450</fullName>
    </recommendedName>
</protein>
<feature type="transmembrane region" description="Helical" evidence="10">
    <location>
        <begin position="15"/>
        <end position="33"/>
    </location>
</feature>
<dbReference type="PROSITE" id="PS00086">
    <property type="entry name" value="CYTOCHROME_P450"/>
    <property type="match status" value="1"/>
</dbReference>
<evidence type="ECO:0000256" key="9">
    <source>
        <dbReference type="RuleBase" id="RU000461"/>
    </source>
</evidence>
<dbReference type="SUPFAM" id="SSF48264">
    <property type="entry name" value="Cytochrome P450"/>
    <property type="match status" value="1"/>
</dbReference>
<dbReference type="AlphaFoldDB" id="A0A9P0MR52"/>
<dbReference type="GO" id="GO:0020037">
    <property type="term" value="F:heme binding"/>
    <property type="evidence" value="ECO:0007669"/>
    <property type="project" value="InterPro"/>
</dbReference>
<dbReference type="CDD" id="cd20628">
    <property type="entry name" value="CYP4"/>
    <property type="match status" value="1"/>
</dbReference>
<dbReference type="EMBL" id="OV725080">
    <property type="protein sequence ID" value="CAH1400031.1"/>
    <property type="molecule type" value="Genomic_DNA"/>
</dbReference>
<reference evidence="11" key="1">
    <citation type="submission" date="2022-01" db="EMBL/GenBank/DDBJ databases">
        <authorList>
            <person name="King R."/>
        </authorList>
    </citation>
    <scope>NUCLEOTIDE SEQUENCE</scope>
</reference>
<evidence type="ECO:0000313" key="12">
    <source>
        <dbReference type="Proteomes" id="UP001152798"/>
    </source>
</evidence>
<evidence type="ECO:0000256" key="10">
    <source>
        <dbReference type="SAM" id="Phobius"/>
    </source>
</evidence>
<dbReference type="InterPro" id="IPR002401">
    <property type="entry name" value="Cyt_P450_E_grp-I"/>
</dbReference>
<keyword evidence="7 9" id="KW-0503">Monooxygenase</keyword>
<evidence type="ECO:0000256" key="3">
    <source>
        <dbReference type="ARBA" id="ARBA00022617"/>
    </source>
</evidence>
<name>A0A9P0MR52_NEZVI</name>
<keyword evidence="4 8" id="KW-0479">Metal-binding</keyword>
<dbReference type="InterPro" id="IPR001128">
    <property type="entry name" value="Cyt_P450"/>
</dbReference>
<dbReference type="Proteomes" id="UP001152798">
    <property type="component" value="Chromosome 4"/>
</dbReference>
<dbReference type="PRINTS" id="PR00463">
    <property type="entry name" value="EP450I"/>
</dbReference>
<keyword evidence="10" id="KW-0812">Transmembrane</keyword>
<dbReference type="InterPro" id="IPR050196">
    <property type="entry name" value="Cytochrome_P450_Monoox"/>
</dbReference>
<keyword evidence="10" id="KW-0472">Membrane</keyword>
<feature type="binding site" description="axial binding residue" evidence="8">
    <location>
        <position position="490"/>
    </location>
    <ligand>
        <name>heme</name>
        <dbReference type="ChEBI" id="CHEBI:30413"/>
    </ligand>
    <ligandPart>
        <name>Fe</name>
        <dbReference type="ChEBI" id="CHEBI:18248"/>
    </ligandPart>
</feature>
<dbReference type="GO" id="GO:0016705">
    <property type="term" value="F:oxidoreductase activity, acting on paired donors, with incorporation or reduction of molecular oxygen"/>
    <property type="evidence" value="ECO:0007669"/>
    <property type="project" value="InterPro"/>
</dbReference>
<gene>
    <name evidence="11" type="ORF">NEZAVI_LOCUS9345</name>
</gene>
<keyword evidence="10" id="KW-1133">Transmembrane helix</keyword>
<evidence type="ECO:0000256" key="1">
    <source>
        <dbReference type="ARBA" id="ARBA00001971"/>
    </source>
</evidence>
<keyword evidence="12" id="KW-1185">Reference proteome</keyword>
<evidence type="ECO:0000256" key="4">
    <source>
        <dbReference type="ARBA" id="ARBA00022723"/>
    </source>
</evidence>
<evidence type="ECO:0000256" key="2">
    <source>
        <dbReference type="ARBA" id="ARBA00010617"/>
    </source>
</evidence>
<comment type="cofactor">
    <cofactor evidence="1 8">
        <name>heme</name>
        <dbReference type="ChEBI" id="CHEBI:30413"/>
    </cofactor>
</comment>
<evidence type="ECO:0000256" key="6">
    <source>
        <dbReference type="ARBA" id="ARBA00023004"/>
    </source>
</evidence>
<dbReference type="OrthoDB" id="1470350at2759"/>
<evidence type="ECO:0000256" key="8">
    <source>
        <dbReference type="PIRSR" id="PIRSR602401-1"/>
    </source>
</evidence>
<keyword evidence="6 8" id="KW-0408">Iron</keyword>
<proteinExistence type="inferred from homology"/>
<dbReference type="InterPro" id="IPR017972">
    <property type="entry name" value="Cyt_P450_CS"/>
</dbReference>
<evidence type="ECO:0000256" key="7">
    <source>
        <dbReference type="ARBA" id="ARBA00023033"/>
    </source>
</evidence>
<dbReference type="PRINTS" id="PR00385">
    <property type="entry name" value="P450"/>
</dbReference>
<accession>A0A9P0MR52</accession>
<dbReference type="PANTHER" id="PTHR24291">
    <property type="entry name" value="CYTOCHROME P450 FAMILY 4"/>
    <property type="match status" value="1"/>
</dbReference>
<organism evidence="11 12">
    <name type="scientific">Nezara viridula</name>
    <name type="common">Southern green stink bug</name>
    <name type="synonym">Cimex viridulus</name>
    <dbReference type="NCBI Taxonomy" id="85310"/>
    <lineage>
        <taxon>Eukaryota</taxon>
        <taxon>Metazoa</taxon>
        <taxon>Ecdysozoa</taxon>
        <taxon>Arthropoda</taxon>
        <taxon>Hexapoda</taxon>
        <taxon>Insecta</taxon>
        <taxon>Pterygota</taxon>
        <taxon>Neoptera</taxon>
        <taxon>Paraneoptera</taxon>
        <taxon>Hemiptera</taxon>
        <taxon>Heteroptera</taxon>
        <taxon>Panheteroptera</taxon>
        <taxon>Pentatomomorpha</taxon>
        <taxon>Pentatomoidea</taxon>
        <taxon>Pentatomidae</taxon>
        <taxon>Pentatominae</taxon>
        <taxon>Nezara</taxon>
    </lineage>
</organism>
<comment type="similarity">
    <text evidence="2 9">Belongs to the cytochrome P450 family.</text>
</comment>
<keyword evidence="5 9" id="KW-0560">Oxidoreductase</keyword>
<dbReference type="Pfam" id="PF00067">
    <property type="entry name" value="p450"/>
    <property type="match status" value="1"/>
</dbReference>
<evidence type="ECO:0000313" key="11">
    <source>
        <dbReference type="EMBL" id="CAH1400031.1"/>
    </source>
</evidence>
<sequence length="550" mass="63333">MDSQELDHSELRSRLYSISSLILPIFILLYVGWRLANKRFIELAEKIPGPPGLPIIGNALELRGTPNEIFENLYSKSEIYPDVARVWAGPRLLVFLTNPADIEIVLSSHDHLDKSAEYDFLRPWLGNGLLVSTGEKWRSHRKIIAPTFHLNVLRSFMERFNRNSKKTLERLAKEGDNEFDIHDYMSEFTVEVLIETVMGVKKENEGRSCFDYAQAVMKLCDIVHLRHTKFYLRPDLVFYSSKYGSEQKSLLSVIHGLTEKVLKVKKAQFENKIQDKHQETAEKEVLKETSESKEGFSYGQASGLKDDLDVEDIGEKKRNAFLESILERAANNDSINDKEVKEQLDTIMFEGHDTTAAASSFFLCMMAAHPDIQQKCYEEIMRVLGDSDRDITFNDILEMKYLERCLMETLRLYPPVPIIARQPKKEFKLASKNLIIPANCTVVIGIIKLHRRADIYPNPEKFDPDNFLPEKSASRHYYSFIPFSAGPRSCVGRKYAMLKLKTILASTLRAFYVKPGYTEEEWKLKADIILKRADGFRIKLEPRKETNAKN</sequence>
<evidence type="ECO:0008006" key="13">
    <source>
        <dbReference type="Google" id="ProtNLM"/>
    </source>
</evidence>